<proteinExistence type="inferred from homology"/>
<dbReference type="InterPro" id="IPR003339">
    <property type="entry name" value="ABC/ECF_trnsptr_transmembrane"/>
</dbReference>
<dbReference type="OrthoDB" id="5868344at2"/>
<evidence type="ECO:0000256" key="6">
    <source>
        <dbReference type="SAM" id="Phobius"/>
    </source>
</evidence>
<dbReference type="Proteomes" id="UP000049983">
    <property type="component" value="Unassembled WGS sequence"/>
</dbReference>
<name>A0A0M6ZBR8_9HYPH</name>
<evidence type="ECO:0000256" key="1">
    <source>
        <dbReference type="ARBA" id="ARBA00004141"/>
    </source>
</evidence>
<evidence type="ECO:0000313" key="8">
    <source>
        <dbReference type="Proteomes" id="UP000049983"/>
    </source>
</evidence>
<feature type="transmembrane region" description="Helical" evidence="6">
    <location>
        <begin position="67"/>
        <end position="86"/>
    </location>
</feature>
<dbReference type="STRING" id="311410.LA5095_02628"/>
<dbReference type="RefSeq" id="WP_055115481.1">
    <property type="nucleotide sequence ID" value="NZ_CXWA01000002.1"/>
</dbReference>
<protein>
    <submittedName>
        <fullName evidence="7">Energy-coupling factor transporter transmembrane protein BioN</fullName>
    </submittedName>
</protein>
<feature type="transmembrane region" description="Helical" evidence="6">
    <location>
        <begin position="38"/>
        <end position="55"/>
    </location>
</feature>
<dbReference type="GO" id="GO:0005886">
    <property type="term" value="C:plasma membrane"/>
    <property type="evidence" value="ECO:0007669"/>
    <property type="project" value="UniProtKB-ARBA"/>
</dbReference>
<sequence length="202" mass="22193">MISIYLQGTSWLHRIPAGLKLLAVAIASLILFQVKSPWVFLACLVVVAVCYASLGRQGVAQLKLLRGLSYFLGILLLFHWVSGTFLEGVSVILRLLVLVLAANLVSVTTRLDDMLDAVMPLFMPLEWIGLSARKPALGVALVLRFAPYMMQIFSRLREAYQARAGSTNSWKLLPPLAIQCLRMSDNVADALRARGGSEGLPR</sequence>
<dbReference type="Pfam" id="PF02361">
    <property type="entry name" value="CbiQ"/>
    <property type="match status" value="1"/>
</dbReference>
<dbReference type="EMBL" id="CXWC01000002">
    <property type="protein sequence ID" value="CTQ67453.1"/>
    <property type="molecule type" value="Genomic_DNA"/>
</dbReference>
<evidence type="ECO:0000256" key="2">
    <source>
        <dbReference type="ARBA" id="ARBA00008564"/>
    </source>
</evidence>
<evidence type="ECO:0000313" key="7">
    <source>
        <dbReference type="EMBL" id="CTQ67453.1"/>
    </source>
</evidence>
<comment type="subcellular location">
    <subcellularLocation>
        <location evidence="1">Membrane</location>
        <topology evidence="1">Multi-pass membrane protein</topology>
    </subcellularLocation>
</comment>
<dbReference type="CDD" id="cd16914">
    <property type="entry name" value="EcfT"/>
    <property type="match status" value="1"/>
</dbReference>
<organism evidence="7 8">
    <name type="scientific">Roseibium album</name>
    <dbReference type="NCBI Taxonomy" id="311410"/>
    <lineage>
        <taxon>Bacteria</taxon>
        <taxon>Pseudomonadati</taxon>
        <taxon>Pseudomonadota</taxon>
        <taxon>Alphaproteobacteria</taxon>
        <taxon>Hyphomicrobiales</taxon>
        <taxon>Stappiaceae</taxon>
        <taxon>Roseibium</taxon>
    </lineage>
</organism>
<keyword evidence="5 6" id="KW-0472">Membrane</keyword>
<evidence type="ECO:0000256" key="4">
    <source>
        <dbReference type="ARBA" id="ARBA00022989"/>
    </source>
</evidence>
<keyword evidence="3 6" id="KW-0812">Transmembrane</keyword>
<accession>A0A0M6ZBR8</accession>
<dbReference type="GeneID" id="97668904"/>
<dbReference type="AlphaFoldDB" id="A0A0M6ZBR8"/>
<keyword evidence="8" id="KW-1185">Reference proteome</keyword>
<comment type="similarity">
    <text evidence="2">Belongs to the CbiQ family.</text>
</comment>
<evidence type="ECO:0000256" key="5">
    <source>
        <dbReference type="ARBA" id="ARBA00023136"/>
    </source>
</evidence>
<feature type="transmembrane region" description="Helical" evidence="6">
    <location>
        <begin position="92"/>
        <end position="111"/>
    </location>
</feature>
<keyword evidence="4 6" id="KW-1133">Transmembrane helix</keyword>
<feature type="transmembrane region" description="Helical" evidence="6">
    <location>
        <begin position="12"/>
        <end position="32"/>
    </location>
</feature>
<evidence type="ECO:0000256" key="3">
    <source>
        <dbReference type="ARBA" id="ARBA00022692"/>
    </source>
</evidence>
<reference evidence="8" key="1">
    <citation type="submission" date="2015-07" db="EMBL/GenBank/DDBJ databases">
        <authorList>
            <person name="Rodrigo-Torres Lidia"/>
            <person name="Arahal R.David."/>
        </authorList>
    </citation>
    <scope>NUCLEOTIDE SEQUENCE [LARGE SCALE GENOMIC DNA]</scope>
    <source>
        <strain evidence="8">CECT 5096</strain>
    </source>
</reference>
<gene>
    <name evidence="7" type="primary">bioN</name>
    <name evidence="7" type="ORF">LA5096_01484</name>
</gene>